<dbReference type="EMBL" id="POSP01000003">
    <property type="protein sequence ID" value="PND37728.1"/>
    <property type="molecule type" value="Genomic_DNA"/>
</dbReference>
<evidence type="ECO:0000313" key="5">
    <source>
        <dbReference type="EMBL" id="PND37728.1"/>
    </source>
</evidence>
<dbReference type="InterPro" id="IPR050832">
    <property type="entry name" value="Bact_Acetyltransf"/>
</dbReference>
<dbReference type="GO" id="GO:0016747">
    <property type="term" value="F:acyltransferase activity, transferring groups other than amino-acyl groups"/>
    <property type="evidence" value="ECO:0007669"/>
    <property type="project" value="InterPro"/>
</dbReference>
<dbReference type="OrthoDB" id="7356080at2"/>
<dbReference type="Proteomes" id="UP000235916">
    <property type="component" value="Unassembled WGS sequence"/>
</dbReference>
<dbReference type="InterPro" id="IPR016181">
    <property type="entry name" value="Acyl_CoA_acyltransferase"/>
</dbReference>
<keyword evidence="6" id="KW-1185">Reference proteome</keyword>
<dbReference type="PANTHER" id="PTHR43877">
    <property type="entry name" value="AMINOALKYLPHOSPHONATE N-ACETYLTRANSFERASE-RELATED-RELATED"/>
    <property type="match status" value="1"/>
</dbReference>
<gene>
    <name evidence="5" type="ORF">C1O66_09465</name>
</gene>
<feature type="region of interest" description="Disordered" evidence="3">
    <location>
        <begin position="1"/>
        <end position="31"/>
    </location>
</feature>
<dbReference type="Pfam" id="PF00583">
    <property type="entry name" value="Acetyltransf_1"/>
    <property type="match status" value="1"/>
</dbReference>
<organism evidence="5 6">
    <name type="scientific">Kinneretia aquatilis</name>
    <dbReference type="NCBI Taxonomy" id="2070761"/>
    <lineage>
        <taxon>Bacteria</taxon>
        <taxon>Pseudomonadati</taxon>
        <taxon>Pseudomonadota</taxon>
        <taxon>Betaproteobacteria</taxon>
        <taxon>Burkholderiales</taxon>
        <taxon>Sphaerotilaceae</taxon>
        <taxon>Roseateles</taxon>
    </lineage>
</organism>
<name>A0A2N8KW88_9BURK</name>
<dbReference type="SUPFAM" id="SSF55729">
    <property type="entry name" value="Acyl-CoA N-acyltransferases (Nat)"/>
    <property type="match status" value="1"/>
</dbReference>
<evidence type="ECO:0000256" key="1">
    <source>
        <dbReference type="ARBA" id="ARBA00022679"/>
    </source>
</evidence>
<evidence type="ECO:0000313" key="6">
    <source>
        <dbReference type="Proteomes" id="UP000235916"/>
    </source>
</evidence>
<reference evidence="5 6" key="1">
    <citation type="submission" date="2018-01" db="EMBL/GenBank/DDBJ databases">
        <title>Draft genome sequence of Paucibacter aquatile CR182 isolated from freshwater of the Nakdong River.</title>
        <authorList>
            <person name="Choi A."/>
            <person name="Chung E.J."/>
        </authorList>
    </citation>
    <scope>NUCLEOTIDE SEQUENCE [LARGE SCALE GENOMIC DNA]</scope>
    <source>
        <strain evidence="5 6">CR182</strain>
    </source>
</reference>
<keyword evidence="1" id="KW-0808">Transferase</keyword>
<proteinExistence type="predicted"/>
<evidence type="ECO:0000256" key="2">
    <source>
        <dbReference type="ARBA" id="ARBA00023315"/>
    </source>
</evidence>
<evidence type="ECO:0000259" key="4">
    <source>
        <dbReference type="PROSITE" id="PS51186"/>
    </source>
</evidence>
<dbReference type="Gene3D" id="3.40.630.30">
    <property type="match status" value="1"/>
</dbReference>
<keyword evidence="2" id="KW-0012">Acyltransferase</keyword>
<sequence>MQENGGARGQETGQEGQEGRRPGFTIRLAGPADHPGLAALYRRASLANERDREFLLSEPDLLQMDSLAIDCACMWLAEAAETGGRILGFVSLEPGPVDTQTVMLDGLFVEPDLWRHGLGRALLAHACERAHDSGALSMEVLANTHALAFYRREGFESLGEEPQRFGVAHRMRRQLA</sequence>
<dbReference type="CDD" id="cd04301">
    <property type="entry name" value="NAT_SF"/>
    <property type="match status" value="1"/>
</dbReference>
<comment type="caution">
    <text evidence="5">The sequence shown here is derived from an EMBL/GenBank/DDBJ whole genome shotgun (WGS) entry which is preliminary data.</text>
</comment>
<evidence type="ECO:0000256" key="3">
    <source>
        <dbReference type="SAM" id="MobiDB-lite"/>
    </source>
</evidence>
<dbReference type="PROSITE" id="PS51186">
    <property type="entry name" value="GNAT"/>
    <property type="match status" value="1"/>
</dbReference>
<protein>
    <recommendedName>
        <fullName evidence="4">N-acetyltransferase domain-containing protein</fullName>
    </recommendedName>
</protein>
<dbReference type="InterPro" id="IPR000182">
    <property type="entry name" value="GNAT_dom"/>
</dbReference>
<accession>A0A2N8KW88</accession>
<dbReference type="AlphaFoldDB" id="A0A2N8KW88"/>
<feature type="domain" description="N-acetyltransferase" evidence="4">
    <location>
        <begin position="24"/>
        <end position="176"/>
    </location>
</feature>